<evidence type="ECO:0000256" key="1">
    <source>
        <dbReference type="ARBA" id="ARBA00004127"/>
    </source>
</evidence>
<dbReference type="EMBL" id="LR787521">
    <property type="protein sequence ID" value="CAB3263383.1"/>
    <property type="molecule type" value="mRNA"/>
</dbReference>
<protein>
    <submittedName>
        <fullName evidence="6">Lysosomal-associated transmembrane protein 4A</fullName>
    </submittedName>
</protein>
<feature type="transmembrane region" description="Helical" evidence="5">
    <location>
        <begin position="21"/>
        <end position="44"/>
    </location>
</feature>
<proteinExistence type="evidence at transcript level"/>
<feature type="transmembrane region" description="Helical" evidence="5">
    <location>
        <begin position="64"/>
        <end position="86"/>
    </location>
</feature>
<dbReference type="GO" id="GO:0005765">
    <property type="term" value="C:lysosomal membrane"/>
    <property type="evidence" value="ECO:0007669"/>
    <property type="project" value="TreeGrafter"/>
</dbReference>
<dbReference type="PANTHER" id="PTHR12479">
    <property type="entry name" value="LYSOSOMAL-ASSOCIATED TRANSMEMBRANE PROTEIN"/>
    <property type="match status" value="1"/>
</dbReference>
<evidence type="ECO:0000256" key="2">
    <source>
        <dbReference type="ARBA" id="ARBA00022692"/>
    </source>
</evidence>
<dbReference type="InterPro" id="IPR051115">
    <property type="entry name" value="LAPTM_transporter"/>
</dbReference>
<dbReference type="GO" id="GO:0012505">
    <property type="term" value="C:endomembrane system"/>
    <property type="evidence" value="ECO:0007669"/>
    <property type="project" value="UniProtKB-SubCell"/>
</dbReference>
<comment type="subcellular location">
    <subcellularLocation>
        <location evidence="1">Endomembrane system</location>
        <topology evidence="1">Multi-pass membrane protein</topology>
    </subcellularLocation>
</comment>
<name>A0A6F9DK99_9ASCI</name>
<dbReference type="AlphaFoldDB" id="A0A6F9DK99"/>
<evidence type="ECO:0000256" key="4">
    <source>
        <dbReference type="ARBA" id="ARBA00023136"/>
    </source>
</evidence>
<reference evidence="6" key="1">
    <citation type="submission" date="2020-04" db="EMBL/GenBank/DDBJ databases">
        <authorList>
            <person name="Neveu A P."/>
        </authorList>
    </citation>
    <scope>NUCLEOTIDE SEQUENCE</scope>
    <source>
        <tissue evidence="6">Whole embryo</tissue>
    </source>
</reference>
<keyword evidence="3 5" id="KW-1133">Transmembrane helix</keyword>
<dbReference type="PANTHER" id="PTHR12479:SF10">
    <property type="entry name" value="LYSOSOMAL-ASSOCIATED TRANSMEMBRANE PROTEIN"/>
    <property type="match status" value="1"/>
</dbReference>
<feature type="transmembrane region" description="Helical" evidence="5">
    <location>
        <begin position="145"/>
        <end position="165"/>
    </location>
</feature>
<evidence type="ECO:0000256" key="3">
    <source>
        <dbReference type="ARBA" id="ARBA00022989"/>
    </source>
</evidence>
<gene>
    <name evidence="6" type="primary">Laptm4a-001</name>
</gene>
<sequence>MTRANQVPKCCFCLHVKAGTSALAGFLLMSGVMCTLFSTLLLSGAIKSEDFMYDDYSEYQRSTYWIGLGNGLFITGISMMALYGLVKNRSGYLLPLFIVQLFNFLCTIIYIGSMLFYWSSVKLHILQCKHLPLEWKEWLLNLDERWLACIVFSVLFMVLVVKSYLISMVYRCYKHITTQAIRQRRDPEISCVADMKTDTAPIYKPPKYEDIQKVPLVTDVDEFDTKPPSYYP</sequence>
<evidence type="ECO:0000313" key="6">
    <source>
        <dbReference type="EMBL" id="CAB3263383.1"/>
    </source>
</evidence>
<keyword evidence="2 5" id="KW-0812">Transmembrane</keyword>
<feature type="transmembrane region" description="Helical" evidence="5">
    <location>
        <begin position="93"/>
        <end position="117"/>
    </location>
</feature>
<accession>A0A6F9DK99</accession>
<organism evidence="6">
    <name type="scientific">Phallusia mammillata</name>
    <dbReference type="NCBI Taxonomy" id="59560"/>
    <lineage>
        <taxon>Eukaryota</taxon>
        <taxon>Metazoa</taxon>
        <taxon>Chordata</taxon>
        <taxon>Tunicata</taxon>
        <taxon>Ascidiacea</taxon>
        <taxon>Phlebobranchia</taxon>
        <taxon>Ascidiidae</taxon>
        <taxon>Phallusia</taxon>
    </lineage>
</organism>
<evidence type="ECO:0000256" key="5">
    <source>
        <dbReference type="SAM" id="Phobius"/>
    </source>
</evidence>
<keyword evidence="4 5" id="KW-0472">Membrane</keyword>